<dbReference type="SUPFAM" id="SSF55347">
    <property type="entry name" value="Glyceraldehyde-3-phosphate dehydrogenase-like, C-terminal domain"/>
    <property type="match status" value="1"/>
</dbReference>
<protein>
    <submittedName>
        <fullName evidence="5">Bi-domain-containing oxidoreductase</fullName>
    </submittedName>
</protein>
<name>A0ABT8W701_9FLAO</name>
<evidence type="ECO:0000313" key="5">
    <source>
        <dbReference type="EMBL" id="MDO5968909.1"/>
    </source>
</evidence>
<evidence type="ECO:0000259" key="4">
    <source>
        <dbReference type="Pfam" id="PF08240"/>
    </source>
</evidence>
<dbReference type="InterPro" id="IPR011032">
    <property type="entry name" value="GroES-like_sf"/>
</dbReference>
<dbReference type="RefSeq" id="WP_303276593.1">
    <property type="nucleotide sequence ID" value="NZ_JAUOEK010000056.1"/>
</dbReference>
<feature type="domain" description="Alcohol dehydrogenase-like C-terminal" evidence="1">
    <location>
        <begin position="182"/>
        <end position="302"/>
    </location>
</feature>
<dbReference type="CDD" id="cd08255">
    <property type="entry name" value="2-desacetyl-2-hydroxyethyl_bacteriochlorophyllide_like"/>
    <property type="match status" value="1"/>
</dbReference>
<dbReference type="PANTHER" id="PTHR43377">
    <property type="entry name" value="BILIVERDIN REDUCTASE A"/>
    <property type="match status" value="1"/>
</dbReference>
<dbReference type="InterPro" id="IPR013149">
    <property type="entry name" value="ADH-like_C"/>
</dbReference>
<evidence type="ECO:0000259" key="1">
    <source>
        <dbReference type="Pfam" id="PF00107"/>
    </source>
</evidence>
<dbReference type="InterPro" id="IPR004104">
    <property type="entry name" value="Gfo/Idh/MocA-like_OxRdtase_C"/>
</dbReference>
<dbReference type="InterPro" id="IPR000683">
    <property type="entry name" value="Gfo/Idh/MocA-like_OxRdtase_N"/>
</dbReference>
<dbReference type="Gene3D" id="3.90.180.10">
    <property type="entry name" value="Medium-chain alcohol dehydrogenases, catalytic domain"/>
    <property type="match status" value="2"/>
</dbReference>
<dbReference type="SUPFAM" id="SSF51735">
    <property type="entry name" value="NAD(P)-binding Rossmann-fold domains"/>
    <property type="match status" value="2"/>
</dbReference>
<evidence type="ECO:0000313" key="6">
    <source>
        <dbReference type="Proteomes" id="UP001176883"/>
    </source>
</evidence>
<dbReference type="InterPro" id="IPR013154">
    <property type="entry name" value="ADH-like_N"/>
</dbReference>
<keyword evidence="6" id="KW-1185">Reference proteome</keyword>
<feature type="domain" description="Alcohol dehydrogenase-like N-terminal" evidence="4">
    <location>
        <begin position="91"/>
        <end position="142"/>
    </location>
</feature>
<dbReference type="SUPFAM" id="SSF50129">
    <property type="entry name" value="GroES-like"/>
    <property type="match status" value="1"/>
</dbReference>
<dbReference type="PANTHER" id="PTHR43377:SF1">
    <property type="entry name" value="BILIVERDIN REDUCTASE A"/>
    <property type="match status" value="1"/>
</dbReference>
<dbReference type="Pfam" id="PF01408">
    <property type="entry name" value="GFO_IDH_MocA"/>
    <property type="match status" value="1"/>
</dbReference>
<proteinExistence type="predicted"/>
<evidence type="ECO:0000259" key="3">
    <source>
        <dbReference type="Pfam" id="PF02894"/>
    </source>
</evidence>
<dbReference type="Gene3D" id="3.30.360.10">
    <property type="entry name" value="Dihydrodipicolinate Reductase, domain 2"/>
    <property type="match status" value="1"/>
</dbReference>
<dbReference type="Gene3D" id="3.40.50.720">
    <property type="entry name" value="NAD(P)-binding Rossmann-like Domain"/>
    <property type="match status" value="2"/>
</dbReference>
<evidence type="ECO:0000259" key="2">
    <source>
        <dbReference type="Pfam" id="PF01408"/>
    </source>
</evidence>
<comment type="caution">
    <text evidence="5">The sequence shown here is derived from an EMBL/GenBank/DDBJ whole genome shotgun (WGS) entry which is preliminary data.</text>
</comment>
<dbReference type="InterPro" id="IPR051450">
    <property type="entry name" value="Gfo/Idh/MocA_Oxidoreductases"/>
</dbReference>
<reference evidence="5" key="1">
    <citation type="submission" date="2023-07" db="EMBL/GenBank/DDBJ databases">
        <title>Two novel species in the genus Flavivirga.</title>
        <authorList>
            <person name="Kwon K."/>
        </authorList>
    </citation>
    <scope>NUCLEOTIDE SEQUENCE</scope>
    <source>
        <strain evidence="5">KCTC 52353</strain>
    </source>
</reference>
<feature type="domain" description="Gfo/Idh/MocA-like oxidoreductase C-terminal" evidence="3">
    <location>
        <begin position="550"/>
        <end position="655"/>
    </location>
</feature>
<accession>A0ABT8W701</accession>
<dbReference type="Pfam" id="PF08240">
    <property type="entry name" value="ADH_N"/>
    <property type="match status" value="1"/>
</dbReference>
<organism evidence="5 6">
    <name type="scientific">Flavivirga aquimarina</name>
    <dbReference type="NCBI Taxonomy" id="2027862"/>
    <lineage>
        <taxon>Bacteria</taxon>
        <taxon>Pseudomonadati</taxon>
        <taxon>Bacteroidota</taxon>
        <taxon>Flavobacteriia</taxon>
        <taxon>Flavobacteriales</taxon>
        <taxon>Flavobacteriaceae</taxon>
        <taxon>Flavivirga</taxon>
    </lineage>
</organism>
<dbReference type="EMBL" id="JAUOEK010000056">
    <property type="protein sequence ID" value="MDO5968909.1"/>
    <property type="molecule type" value="Genomic_DNA"/>
</dbReference>
<dbReference type="InterPro" id="IPR036291">
    <property type="entry name" value="NAD(P)-bd_dom_sf"/>
</dbReference>
<gene>
    <name evidence="5" type="ORF">Q4Q35_03740</name>
</gene>
<dbReference type="Pfam" id="PF02894">
    <property type="entry name" value="GFO_IDH_MocA_C"/>
    <property type="match status" value="1"/>
</dbReference>
<dbReference type="Pfam" id="PF00107">
    <property type="entry name" value="ADH_zinc_N"/>
    <property type="match status" value="1"/>
</dbReference>
<dbReference type="Proteomes" id="UP001176883">
    <property type="component" value="Unassembled WGS sequence"/>
</dbReference>
<feature type="domain" description="Gfo/Idh/MocA-like oxidoreductase N-terminal" evidence="2">
    <location>
        <begin position="396"/>
        <end position="515"/>
    </location>
</feature>
<sequence length="714" mass="78441">MQQLTQKLGSGDMIIQDIPYPQLSKGFVIVKNHYSIISAGTEGSTVQAARKSLIGKAKERPQQVKQVLDTLKSQGPMQTYRAVMKKLDAYSPLGYSSAGEVIEVGEGVTEFKIGDKVACAGAGYANHAEVVAIPINLCVKLEDTSNLKHAAYNTLGAIAMQGVRQADMRLGETCVIIGLGLLGQLTALILKASGVNIIGIDVSEMALNQAVKNKAVDLGFTRNKSGLEEEIRLYTKGIGADTVIITAATSSLDPINFAGAVARKKGKVVILGDVPSGFNRNPFWYPKELELKMSCSYGPGRYDLNYEEKGIDYPVAYVRWTEKRNMQAFQELLSKKRIDIDYLTTHEFNFEAAPKAFDLVVNKTEPFTGIALKYNIEKTAIKDKVIISDPSKRGLINISFIGAGSYAQGSLLPYITPSKQIQKVGVLTNTGTTSKRVAEKFRFEYCATLEADIFNDKTDTLFIASRHDSHGSYVLKGLKSNKHVFVEKPLCLLETELNAIIHAQKKYNNTVMVGFNRRFSPLTQKIKNTLGSGPMTMIYRINAGYIPKDTWVQDPEIGGGRILGEVCHFIDYLTFINGSIPIKVSANALPDPLNLNDTVNILIQFENGSTGTIGYYANGSKSLSKEYVEIYASGTTAILSDFKALKIYGKRKPYKQKLINQNKGQKNMVETFLDSLLKGKPSPIDFNEIVAVTRASFKVLESIKNGGQQSEVFN</sequence>